<comment type="caution">
    <text evidence="8">The sequence shown here is derived from an EMBL/GenBank/DDBJ whole genome shotgun (WGS) entry which is preliminary data.</text>
</comment>
<keyword evidence="2 6" id="KW-0328">Glycosyltransferase</keyword>
<dbReference type="Pfam" id="PF01129">
    <property type="entry name" value="ART"/>
    <property type="match status" value="1"/>
</dbReference>
<proteinExistence type="inferred from homology"/>
<dbReference type="EC" id="2.4.2.31" evidence="6"/>
<reference evidence="8" key="1">
    <citation type="submission" date="2021-02" db="EMBL/GenBank/DDBJ databases">
        <authorList>
            <person name="Nowell W R."/>
        </authorList>
    </citation>
    <scope>NUCLEOTIDE SEQUENCE</scope>
</reference>
<gene>
    <name evidence="8" type="ORF">XAT740_LOCUS45224</name>
</gene>
<feature type="domain" description="WWE" evidence="7">
    <location>
        <begin position="4"/>
        <end position="85"/>
    </location>
</feature>
<keyword evidence="3 6" id="KW-0808">Transferase</keyword>
<organism evidence="8 9">
    <name type="scientific">Adineta ricciae</name>
    <name type="common">Rotifer</name>
    <dbReference type="NCBI Taxonomy" id="249248"/>
    <lineage>
        <taxon>Eukaryota</taxon>
        <taxon>Metazoa</taxon>
        <taxon>Spiralia</taxon>
        <taxon>Gnathifera</taxon>
        <taxon>Rotifera</taxon>
        <taxon>Eurotatoria</taxon>
        <taxon>Bdelloidea</taxon>
        <taxon>Adinetida</taxon>
        <taxon>Adinetidae</taxon>
        <taxon>Adineta</taxon>
    </lineage>
</organism>
<evidence type="ECO:0000256" key="5">
    <source>
        <dbReference type="ARBA" id="ARBA00047597"/>
    </source>
</evidence>
<keyword evidence="4" id="KW-0548">Nucleotidyltransferase</keyword>
<evidence type="ECO:0000256" key="6">
    <source>
        <dbReference type="RuleBase" id="RU361228"/>
    </source>
</evidence>
<evidence type="ECO:0000259" key="7">
    <source>
        <dbReference type="PROSITE" id="PS50918"/>
    </source>
</evidence>
<keyword evidence="6" id="KW-0520">NAD</keyword>
<dbReference type="Gene3D" id="3.90.176.10">
    <property type="entry name" value="Toxin ADP-ribosyltransferase, Chain A, domain 1"/>
    <property type="match status" value="1"/>
</dbReference>
<dbReference type="InterPro" id="IPR000768">
    <property type="entry name" value="ART"/>
</dbReference>
<sequence>MVNCIMAEATDISKTVEWMWQLKPNSSSTDELTTWNYYSDVENLIIEEGFSNKQQRAILDNCFIDFDNEIQVSNSDNQDQRPVKRVVDNRKDKHVREARFMDLPVPSTGFFGGQYGFVSPFIIEVRKDLDLEDYQLPSRKPQTIPMLVEKAAHGIIAEGERIGKQREAEKLANLLSEKKNSGRVEVWKRCAYLYSLESFLYKTLNAAMRLVGSQEDEEIWRSKIPTLGPFCLLLWDDPCNKRMKTNIELYRGANLESEQIEIYKGMATRNDKYGSFQGFSSCTRNRAKAEVFGNTLFIIQVKYAFIADLSALSEYPEEEVELIMPGVCFRVVRVDFEYKKNQHLIYVELQQSWSIKDKAHLETKLALEASSGEFCGMFKDIHRPIYRLLADDDQRQAHLDFDDFAYDDYDAGLHLKLDDRDYDRYGNHLSQQ</sequence>
<dbReference type="Gene3D" id="3.30.720.50">
    <property type="match status" value="1"/>
</dbReference>
<dbReference type="GO" id="GO:0106274">
    <property type="term" value="F:NAD+-protein-arginine ADP-ribosyltransferase activity"/>
    <property type="evidence" value="ECO:0007669"/>
    <property type="project" value="UniProtKB-EC"/>
</dbReference>
<dbReference type="PROSITE" id="PS50918">
    <property type="entry name" value="WWE"/>
    <property type="match status" value="1"/>
</dbReference>
<dbReference type="AlphaFoldDB" id="A0A815Z421"/>
<dbReference type="EMBL" id="CAJNOR010005868">
    <property type="protein sequence ID" value="CAF1578377.1"/>
    <property type="molecule type" value="Genomic_DNA"/>
</dbReference>
<evidence type="ECO:0000313" key="9">
    <source>
        <dbReference type="Proteomes" id="UP000663828"/>
    </source>
</evidence>
<evidence type="ECO:0000256" key="2">
    <source>
        <dbReference type="ARBA" id="ARBA00022676"/>
    </source>
</evidence>
<accession>A0A815Z421</accession>
<evidence type="ECO:0000313" key="8">
    <source>
        <dbReference type="EMBL" id="CAF1578377.1"/>
    </source>
</evidence>
<dbReference type="GO" id="GO:0016779">
    <property type="term" value="F:nucleotidyltransferase activity"/>
    <property type="evidence" value="ECO:0007669"/>
    <property type="project" value="UniProtKB-KW"/>
</dbReference>
<dbReference type="SUPFAM" id="SSF117839">
    <property type="entry name" value="WWE domain"/>
    <property type="match status" value="1"/>
</dbReference>
<dbReference type="InterPro" id="IPR037197">
    <property type="entry name" value="WWE_dom_sf"/>
</dbReference>
<protein>
    <recommendedName>
        <fullName evidence="6">NAD(P)(+)--arginine ADP-ribosyltransferase</fullName>
        <ecNumber evidence="6">2.4.2.31</ecNumber>
    </recommendedName>
    <alternativeName>
        <fullName evidence="6">Mono(ADP-ribosyl)transferase</fullName>
    </alternativeName>
</protein>
<comment type="similarity">
    <text evidence="1 6">Belongs to the Arg-specific ADP-ribosyltransferase family.</text>
</comment>
<dbReference type="InterPro" id="IPR004170">
    <property type="entry name" value="WWE_dom"/>
</dbReference>
<evidence type="ECO:0000256" key="3">
    <source>
        <dbReference type="ARBA" id="ARBA00022679"/>
    </source>
</evidence>
<name>A0A815Z421_ADIRI</name>
<evidence type="ECO:0000256" key="4">
    <source>
        <dbReference type="ARBA" id="ARBA00022695"/>
    </source>
</evidence>
<keyword evidence="6" id="KW-0521">NADP</keyword>
<dbReference type="SUPFAM" id="SSF56399">
    <property type="entry name" value="ADP-ribosylation"/>
    <property type="match status" value="1"/>
</dbReference>
<dbReference type="Proteomes" id="UP000663828">
    <property type="component" value="Unassembled WGS sequence"/>
</dbReference>
<evidence type="ECO:0000256" key="1">
    <source>
        <dbReference type="ARBA" id="ARBA00009558"/>
    </source>
</evidence>
<keyword evidence="9" id="KW-1185">Reference proteome</keyword>
<comment type="catalytic activity">
    <reaction evidence="5 6">
        <text>L-arginyl-[protein] + NAD(+) = N(omega)-(ADP-D-ribosyl)-L-arginyl-[protein] + nicotinamide + H(+)</text>
        <dbReference type="Rhea" id="RHEA:19149"/>
        <dbReference type="Rhea" id="RHEA-COMP:10532"/>
        <dbReference type="Rhea" id="RHEA-COMP:15087"/>
        <dbReference type="ChEBI" id="CHEBI:15378"/>
        <dbReference type="ChEBI" id="CHEBI:17154"/>
        <dbReference type="ChEBI" id="CHEBI:29965"/>
        <dbReference type="ChEBI" id="CHEBI:57540"/>
        <dbReference type="ChEBI" id="CHEBI:142554"/>
        <dbReference type="EC" id="2.4.2.31"/>
    </reaction>
</comment>